<evidence type="ECO:0000313" key="1">
    <source>
        <dbReference type="EMBL" id="PIO53152.1"/>
    </source>
</evidence>
<keyword evidence="2" id="KW-1185">Reference proteome</keyword>
<proteinExistence type="predicted"/>
<accession>A0A2G9T6H3</accession>
<name>A0A2G9T6H3_TELCI</name>
<dbReference type="Proteomes" id="UP000230423">
    <property type="component" value="Unassembled WGS sequence"/>
</dbReference>
<dbReference type="AlphaFoldDB" id="A0A2G9T6H3"/>
<reference evidence="1 2" key="1">
    <citation type="submission" date="2015-09" db="EMBL/GenBank/DDBJ databases">
        <title>Draft genome of the parasitic nematode Teladorsagia circumcincta isolate WARC Sus (inbred).</title>
        <authorList>
            <person name="Mitreva M."/>
        </authorList>
    </citation>
    <scope>NUCLEOTIDE SEQUENCE [LARGE SCALE GENOMIC DNA]</scope>
    <source>
        <strain evidence="1 2">S</strain>
    </source>
</reference>
<gene>
    <name evidence="1" type="ORF">TELCIR_25526</name>
</gene>
<sequence length="67" mass="7488">MTPPGQSSSQPLPSKELGLFKKIIKSYEHKKYRFGLKYAKTILSNPNFAEHGGACSLLSFTSSRIRN</sequence>
<protein>
    <submittedName>
        <fullName evidence="1">Uncharacterized protein</fullName>
    </submittedName>
</protein>
<dbReference type="Gene3D" id="1.25.40.1040">
    <property type="match status" value="1"/>
</dbReference>
<dbReference type="EMBL" id="KZ418382">
    <property type="protein sequence ID" value="PIO53152.1"/>
    <property type="molecule type" value="Genomic_DNA"/>
</dbReference>
<dbReference type="OrthoDB" id="10263032at2759"/>
<evidence type="ECO:0000313" key="2">
    <source>
        <dbReference type="Proteomes" id="UP000230423"/>
    </source>
</evidence>
<organism evidence="1 2">
    <name type="scientific">Teladorsagia circumcincta</name>
    <name type="common">Brown stomach worm</name>
    <name type="synonym">Ostertagia circumcincta</name>
    <dbReference type="NCBI Taxonomy" id="45464"/>
    <lineage>
        <taxon>Eukaryota</taxon>
        <taxon>Metazoa</taxon>
        <taxon>Ecdysozoa</taxon>
        <taxon>Nematoda</taxon>
        <taxon>Chromadorea</taxon>
        <taxon>Rhabditida</taxon>
        <taxon>Rhabditina</taxon>
        <taxon>Rhabditomorpha</taxon>
        <taxon>Strongyloidea</taxon>
        <taxon>Trichostrongylidae</taxon>
        <taxon>Teladorsagia</taxon>
    </lineage>
</organism>